<comment type="caution">
    <text evidence="1">The sequence shown here is derived from an EMBL/GenBank/DDBJ whole genome shotgun (WGS) entry which is preliminary data.</text>
</comment>
<reference evidence="1" key="1">
    <citation type="submission" date="2020-06" db="EMBL/GenBank/DDBJ databases">
        <authorList>
            <person name="Li T."/>
            <person name="Hu X."/>
            <person name="Zhang T."/>
            <person name="Song X."/>
            <person name="Zhang H."/>
            <person name="Dai N."/>
            <person name="Sheng W."/>
            <person name="Hou X."/>
            <person name="Wei L."/>
        </authorList>
    </citation>
    <scope>NUCLEOTIDE SEQUENCE</scope>
    <source>
        <strain evidence="1">G02</strain>
        <tissue evidence="1">Leaf</tissue>
    </source>
</reference>
<gene>
    <name evidence="1" type="ORF">Sradi_7247000</name>
</gene>
<sequence length="105" mass="11667">RSSFACSLRPLRSGFEPPNRQSELSGSVSFSKPCVGWGKRAFPSRRIQSSHRFPYGYLVTTSPQSKTPPWYAPISPPKAFCGTSVTQKSWVIIGPMLRAKPIPRV</sequence>
<feature type="non-terminal residue" evidence="1">
    <location>
        <position position="1"/>
    </location>
</feature>
<name>A0AAW2IKU1_SESRA</name>
<organism evidence="1">
    <name type="scientific">Sesamum radiatum</name>
    <name type="common">Black benniseed</name>
    <dbReference type="NCBI Taxonomy" id="300843"/>
    <lineage>
        <taxon>Eukaryota</taxon>
        <taxon>Viridiplantae</taxon>
        <taxon>Streptophyta</taxon>
        <taxon>Embryophyta</taxon>
        <taxon>Tracheophyta</taxon>
        <taxon>Spermatophyta</taxon>
        <taxon>Magnoliopsida</taxon>
        <taxon>eudicotyledons</taxon>
        <taxon>Gunneridae</taxon>
        <taxon>Pentapetalae</taxon>
        <taxon>asterids</taxon>
        <taxon>lamiids</taxon>
        <taxon>Lamiales</taxon>
        <taxon>Pedaliaceae</taxon>
        <taxon>Sesamum</taxon>
    </lineage>
</organism>
<protein>
    <submittedName>
        <fullName evidence="1">Uncharacterized protein</fullName>
    </submittedName>
</protein>
<dbReference type="EMBL" id="JACGWJ010001352">
    <property type="protein sequence ID" value="KAL0282912.1"/>
    <property type="molecule type" value="Genomic_DNA"/>
</dbReference>
<dbReference type="AlphaFoldDB" id="A0AAW2IKU1"/>
<accession>A0AAW2IKU1</accession>
<evidence type="ECO:0000313" key="1">
    <source>
        <dbReference type="EMBL" id="KAL0282912.1"/>
    </source>
</evidence>
<reference evidence="1" key="2">
    <citation type="journal article" date="2024" name="Plant">
        <title>Genomic evolution and insights into agronomic trait innovations of Sesamum species.</title>
        <authorList>
            <person name="Miao H."/>
            <person name="Wang L."/>
            <person name="Qu L."/>
            <person name="Liu H."/>
            <person name="Sun Y."/>
            <person name="Le M."/>
            <person name="Wang Q."/>
            <person name="Wei S."/>
            <person name="Zheng Y."/>
            <person name="Lin W."/>
            <person name="Duan Y."/>
            <person name="Cao H."/>
            <person name="Xiong S."/>
            <person name="Wang X."/>
            <person name="Wei L."/>
            <person name="Li C."/>
            <person name="Ma Q."/>
            <person name="Ju M."/>
            <person name="Zhao R."/>
            <person name="Li G."/>
            <person name="Mu C."/>
            <person name="Tian Q."/>
            <person name="Mei H."/>
            <person name="Zhang T."/>
            <person name="Gao T."/>
            <person name="Zhang H."/>
        </authorList>
    </citation>
    <scope>NUCLEOTIDE SEQUENCE</scope>
    <source>
        <strain evidence="1">G02</strain>
    </source>
</reference>
<proteinExistence type="predicted"/>